<dbReference type="EC" id="2.7.1.158" evidence="1 6"/>
<keyword evidence="8" id="KW-1185">Reference proteome</keyword>
<dbReference type="PANTHER" id="PTHR14456">
    <property type="entry name" value="INOSITOL POLYPHOSPHATE KINASE 1"/>
    <property type="match status" value="1"/>
</dbReference>
<keyword evidence="5 6" id="KW-0067">ATP-binding</keyword>
<dbReference type="Proteomes" id="UP000007266">
    <property type="component" value="Linkage group 9"/>
</dbReference>
<evidence type="ECO:0000256" key="6">
    <source>
        <dbReference type="RuleBase" id="RU364126"/>
    </source>
</evidence>
<dbReference type="GO" id="GO:0035299">
    <property type="term" value="F:inositol-1,3,4,5,6-pentakisphosphate 2-kinase activity"/>
    <property type="evidence" value="ECO:0007669"/>
    <property type="project" value="UniProtKB-EC"/>
</dbReference>
<sequence length="252" mass="29380">MVSALKALIDSPQNNFKVFKNGELYYGENCEIELFKNFIAEFFRTERETYETLVREFCVLVKQCLLTNFATIEKTNNCNMKLFCEWNKIIQENSFQTKLPKGCVLERILSVQMLDVEGNQYYYKLLAKKKLGEYDYVKELVKEVSRRPGTCLKCIVMMLGNIDEKIMRENHLVLVPYLISAIAKDCSLMLTFKKVMEVNSDNYGMKNVISTKFGDYVVNVGVFDLYPKPVSTILKHRKKMKKILETWAKNEA</sequence>
<protein>
    <recommendedName>
        <fullName evidence="1 6">Inositol-pentakisphosphate 2-kinase</fullName>
        <ecNumber evidence="1 6">2.7.1.158</ecNumber>
    </recommendedName>
</protein>
<evidence type="ECO:0000256" key="1">
    <source>
        <dbReference type="ARBA" id="ARBA00012023"/>
    </source>
</evidence>
<dbReference type="Pfam" id="PF06090">
    <property type="entry name" value="Ins_P5_2-kin"/>
    <property type="match status" value="1"/>
</dbReference>
<dbReference type="PANTHER" id="PTHR14456:SF2">
    <property type="entry name" value="INOSITOL-PENTAKISPHOSPHATE 2-KINASE"/>
    <property type="match status" value="1"/>
</dbReference>
<evidence type="ECO:0000313" key="7">
    <source>
        <dbReference type="EMBL" id="KYB25213.1"/>
    </source>
</evidence>
<comment type="catalytic activity">
    <reaction evidence="6">
        <text>1D-myo-inositol 1,3,4,5,6-pentakisphosphate + ATP = 1D-myo-inositol hexakisphosphate + ADP + H(+)</text>
        <dbReference type="Rhea" id="RHEA:20313"/>
        <dbReference type="ChEBI" id="CHEBI:15378"/>
        <dbReference type="ChEBI" id="CHEBI:30616"/>
        <dbReference type="ChEBI" id="CHEBI:57733"/>
        <dbReference type="ChEBI" id="CHEBI:58130"/>
        <dbReference type="ChEBI" id="CHEBI:456216"/>
        <dbReference type="EC" id="2.7.1.158"/>
    </reaction>
</comment>
<evidence type="ECO:0000256" key="2">
    <source>
        <dbReference type="ARBA" id="ARBA00022679"/>
    </source>
</evidence>
<accession>A0A139WBE9</accession>
<dbReference type="InterPro" id="IPR009286">
    <property type="entry name" value="Ins_P5_2-kin"/>
</dbReference>
<organism evidence="7 8">
    <name type="scientific">Tribolium castaneum</name>
    <name type="common">Red flour beetle</name>
    <dbReference type="NCBI Taxonomy" id="7070"/>
    <lineage>
        <taxon>Eukaryota</taxon>
        <taxon>Metazoa</taxon>
        <taxon>Ecdysozoa</taxon>
        <taxon>Arthropoda</taxon>
        <taxon>Hexapoda</taxon>
        <taxon>Insecta</taxon>
        <taxon>Pterygota</taxon>
        <taxon>Neoptera</taxon>
        <taxon>Endopterygota</taxon>
        <taxon>Coleoptera</taxon>
        <taxon>Polyphaga</taxon>
        <taxon>Cucujiformia</taxon>
        <taxon>Tenebrionidae</taxon>
        <taxon>Tenebrionidae incertae sedis</taxon>
        <taxon>Tribolium</taxon>
    </lineage>
</organism>
<proteinExistence type="predicted"/>
<evidence type="ECO:0000256" key="4">
    <source>
        <dbReference type="ARBA" id="ARBA00022777"/>
    </source>
</evidence>
<keyword evidence="4 6" id="KW-0418">Kinase</keyword>
<name>A0A139WBE9_TRICA</name>
<dbReference type="InParanoid" id="A0A139WBE9"/>
<gene>
    <name evidence="7" type="primary">AUGUSTUS-3.0.2_34373</name>
    <name evidence="7" type="ORF">TcasGA2_TC034373</name>
</gene>
<dbReference type="AlphaFoldDB" id="A0A139WBE9"/>
<comment type="function">
    <text evidence="6">Phosphorylates Ins(1,3,4,5,6)P5 at position 2 to form Ins(1,2,3,4,5,6)P6 (InsP6 or phytate).</text>
</comment>
<keyword evidence="2 6" id="KW-0808">Transferase</keyword>
<comment type="domain">
    <text evidence="6">The EXKPK motif is conserved in inositol-pentakisphosphate 2-kinases of both family 1 and 2.</text>
</comment>
<dbReference type="GO" id="GO:0005524">
    <property type="term" value="F:ATP binding"/>
    <property type="evidence" value="ECO:0007669"/>
    <property type="project" value="UniProtKB-KW"/>
</dbReference>
<dbReference type="EMBL" id="KQ971372">
    <property type="protein sequence ID" value="KYB25213.1"/>
    <property type="molecule type" value="Genomic_DNA"/>
</dbReference>
<keyword evidence="3 6" id="KW-0547">Nucleotide-binding</keyword>
<dbReference type="STRING" id="7070.A0A139WBE9"/>
<evidence type="ECO:0000256" key="3">
    <source>
        <dbReference type="ARBA" id="ARBA00022741"/>
    </source>
</evidence>
<reference evidence="7 8" key="1">
    <citation type="journal article" date="2008" name="Nature">
        <title>The genome of the model beetle and pest Tribolium castaneum.</title>
        <authorList>
            <consortium name="Tribolium Genome Sequencing Consortium"/>
            <person name="Richards S."/>
            <person name="Gibbs R.A."/>
            <person name="Weinstock G.M."/>
            <person name="Brown S.J."/>
            <person name="Denell R."/>
            <person name="Beeman R.W."/>
            <person name="Gibbs R."/>
            <person name="Beeman R.W."/>
            <person name="Brown S.J."/>
            <person name="Bucher G."/>
            <person name="Friedrich M."/>
            <person name="Grimmelikhuijzen C.J."/>
            <person name="Klingler M."/>
            <person name="Lorenzen M."/>
            <person name="Richards S."/>
            <person name="Roth S."/>
            <person name="Schroder R."/>
            <person name="Tautz D."/>
            <person name="Zdobnov E.M."/>
            <person name="Muzny D."/>
            <person name="Gibbs R.A."/>
            <person name="Weinstock G.M."/>
            <person name="Attaway T."/>
            <person name="Bell S."/>
            <person name="Buhay C.J."/>
            <person name="Chandrabose M.N."/>
            <person name="Chavez D."/>
            <person name="Clerk-Blankenburg K.P."/>
            <person name="Cree A."/>
            <person name="Dao M."/>
            <person name="Davis C."/>
            <person name="Chacko J."/>
            <person name="Dinh H."/>
            <person name="Dugan-Rocha S."/>
            <person name="Fowler G."/>
            <person name="Garner T.T."/>
            <person name="Garnes J."/>
            <person name="Gnirke A."/>
            <person name="Hawes A."/>
            <person name="Hernandez J."/>
            <person name="Hines S."/>
            <person name="Holder M."/>
            <person name="Hume J."/>
            <person name="Jhangiani S.N."/>
            <person name="Joshi V."/>
            <person name="Khan Z.M."/>
            <person name="Jackson L."/>
            <person name="Kovar C."/>
            <person name="Kowis A."/>
            <person name="Lee S."/>
            <person name="Lewis L.R."/>
            <person name="Margolis J."/>
            <person name="Morgan M."/>
            <person name="Nazareth L.V."/>
            <person name="Nguyen N."/>
            <person name="Okwuonu G."/>
            <person name="Parker D."/>
            <person name="Richards S."/>
            <person name="Ruiz S.J."/>
            <person name="Santibanez J."/>
            <person name="Savard J."/>
            <person name="Scherer S.E."/>
            <person name="Schneider B."/>
            <person name="Sodergren E."/>
            <person name="Tautz D."/>
            <person name="Vattahil S."/>
            <person name="Villasana D."/>
            <person name="White C.S."/>
            <person name="Wright R."/>
            <person name="Park Y."/>
            <person name="Beeman R.W."/>
            <person name="Lord J."/>
            <person name="Oppert B."/>
            <person name="Lorenzen M."/>
            <person name="Brown S."/>
            <person name="Wang L."/>
            <person name="Savard J."/>
            <person name="Tautz D."/>
            <person name="Richards S."/>
            <person name="Weinstock G."/>
            <person name="Gibbs R.A."/>
            <person name="Liu Y."/>
            <person name="Worley K."/>
            <person name="Weinstock G."/>
            <person name="Elsik C.G."/>
            <person name="Reese J.T."/>
            <person name="Elhaik E."/>
            <person name="Landan G."/>
            <person name="Graur D."/>
            <person name="Arensburger P."/>
            <person name="Atkinson P."/>
            <person name="Beeman R.W."/>
            <person name="Beidler J."/>
            <person name="Brown S.J."/>
            <person name="Demuth J.P."/>
            <person name="Drury D.W."/>
            <person name="Du Y.Z."/>
            <person name="Fujiwara H."/>
            <person name="Lorenzen M."/>
            <person name="Maselli V."/>
            <person name="Osanai M."/>
            <person name="Park Y."/>
            <person name="Robertson H.M."/>
            <person name="Tu Z."/>
            <person name="Wang J.J."/>
            <person name="Wang S."/>
            <person name="Richards S."/>
            <person name="Song H."/>
            <person name="Zhang L."/>
            <person name="Sodergren E."/>
            <person name="Werner D."/>
            <person name="Stanke M."/>
            <person name="Morgenstern B."/>
            <person name="Solovyev V."/>
            <person name="Kosarev P."/>
            <person name="Brown G."/>
            <person name="Chen H.C."/>
            <person name="Ermolaeva O."/>
            <person name="Hlavina W."/>
            <person name="Kapustin Y."/>
            <person name="Kiryutin B."/>
            <person name="Kitts P."/>
            <person name="Maglott D."/>
            <person name="Pruitt K."/>
            <person name="Sapojnikov V."/>
            <person name="Souvorov A."/>
            <person name="Mackey A.J."/>
            <person name="Waterhouse R.M."/>
            <person name="Wyder S."/>
            <person name="Zdobnov E.M."/>
            <person name="Zdobnov E.M."/>
            <person name="Wyder S."/>
            <person name="Kriventseva E.V."/>
            <person name="Kadowaki T."/>
            <person name="Bork P."/>
            <person name="Aranda M."/>
            <person name="Bao R."/>
            <person name="Beermann A."/>
            <person name="Berns N."/>
            <person name="Bolognesi R."/>
            <person name="Bonneton F."/>
            <person name="Bopp D."/>
            <person name="Brown S.J."/>
            <person name="Bucher G."/>
            <person name="Butts T."/>
            <person name="Chaumot A."/>
            <person name="Denell R.E."/>
            <person name="Ferrier D.E."/>
            <person name="Friedrich M."/>
            <person name="Gordon C.M."/>
            <person name="Jindra M."/>
            <person name="Klingler M."/>
            <person name="Lan Q."/>
            <person name="Lattorff H.M."/>
            <person name="Laudet V."/>
            <person name="von Levetsow C."/>
            <person name="Liu Z."/>
            <person name="Lutz R."/>
            <person name="Lynch J.A."/>
            <person name="da Fonseca R.N."/>
            <person name="Posnien N."/>
            <person name="Reuter R."/>
            <person name="Roth S."/>
            <person name="Savard J."/>
            <person name="Schinko J.B."/>
            <person name="Schmitt C."/>
            <person name="Schoppmeier M."/>
            <person name="Schroder R."/>
            <person name="Shippy T.D."/>
            <person name="Simonnet F."/>
            <person name="Marques-Souza H."/>
            <person name="Tautz D."/>
            <person name="Tomoyasu Y."/>
            <person name="Trauner J."/>
            <person name="Van der Zee M."/>
            <person name="Vervoort M."/>
            <person name="Wittkopp N."/>
            <person name="Wimmer E.A."/>
            <person name="Yang X."/>
            <person name="Jones A.K."/>
            <person name="Sattelle D.B."/>
            <person name="Ebert P.R."/>
            <person name="Nelson D."/>
            <person name="Scott J.G."/>
            <person name="Beeman R.W."/>
            <person name="Muthukrishnan S."/>
            <person name="Kramer K.J."/>
            <person name="Arakane Y."/>
            <person name="Beeman R.W."/>
            <person name="Zhu Q."/>
            <person name="Hogenkamp D."/>
            <person name="Dixit R."/>
            <person name="Oppert B."/>
            <person name="Jiang H."/>
            <person name="Zou Z."/>
            <person name="Marshall J."/>
            <person name="Elpidina E."/>
            <person name="Vinokurov K."/>
            <person name="Oppert C."/>
            <person name="Zou Z."/>
            <person name="Evans J."/>
            <person name="Lu Z."/>
            <person name="Zhao P."/>
            <person name="Sumathipala N."/>
            <person name="Altincicek B."/>
            <person name="Vilcinskas A."/>
            <person name="Williams M."/>
            <person name="Hultmark D."/>
            <person name="Hetru C."/>
            <person name="Jiang H."/>
            <person name="Grimmelikhuijzen C.J."/>
            <person name="Hauser F."/>
            <person name="Cazzamali G."/>
            <person name="Williamson M."/>
            <person name="Park Y."/>
            <person name="Li B."/>
            <person name="Tanaka Y."/>
            <person name="Predel R."/>
            <person name="Neupert S."/>
            <person name="Schachtner J."/>
            <person name="Verleyen P."/>
            <person name="Raible F."/>
            <person name="Bork P."/>
            <person name="Friedrich M."/>
            <person name="Walden K.K."/>
            <person name="Robertson H.M."/>
            <person name="Angeli S."/>
            <person name="Foret S."/>
            <person name="Bucher G."/>
            <person name="Schuetz S."/>
            <person name="Maleszka R."/>
            <person name="Wimmer E.A."/>
            <person name="Beeman R.W."/>
            <person name="Lorenzen M."/>
            <person name="Tomoyasu Y."/>
            <person name="Miller S.C."/>
            <person name="Grossmann D."/>
            <person name="Bucher G."/>
        </authorList>
    </citation>
    <scope>NUCLEOTIDE SEQUENCE [LARGE SCALE GENOMIC DNA]</scope>
    <source>
        <strain evidence="7 8">Georgia GA2</strain>
    </source>
</reference>
<evidence type="ECO:0000256" key="5">
    <source>
        <dbReference type="ARBA" id="ARBA00022840"/>
    </source>
</evidence>
<reference evidence="7 8" key="2">
    <citation type="journal article" date="2010" name="Nucleic Acids Res.">
        <title>BeetleBase in 2010: revisions to provide comprehensive genomic information for Tribolium castaneum.</title>
        <authorList>
            <person name="Kim H.S."/>
            <person name="Murphy T."/>
            <person name="Xia J."/>
            <person name="Caragea D."/>
            <person name="Park Y."/>
            <person name="Beeman R.W."/>
            <person name="Lorenzen M.D."/>
            <person name="Butcher S."/>
            <person name="Manak J.R."/>
            <person name="Brown S.J."/>
        </authorList>
    </citation>
    <scope>GENOME REANNOTATION</scope>
    <source>
        <strain evidence="7 8">Georgia GA2</strain>
    </source>
</reference>
<evidence type="ECO:0000313" key="8">
    <source>
        <dbReference type="Proteomes" id="UP000007266"/>
    </source>
</evidence>